<dbReference type="AlphaFoldDB" id="A0A543AMU9"/>
<dbReference type="NCBIfam" id="NF006875">
    <property type="entry name" value="PRK09372.1"/>
    <property type="match status" value="1"/>
</dbReference>
<dbReference type="PANTHER" id="PTHR33254">
    <property type="entry name" value="4-HYDROXY-4-METHYL-2-OXOGLUTARATE ALDOLASE 3-RELATED"/>
    <property type="match status" value="1"/>
</dbReference>
<evidence type="ECO:0000256" key="4">
    <source>
        <dbReference type="ARBA" id="ARBA00011233"/>
    </source>
</evidence>
<dbReference type="EC" id="4.1.1.112" evidence="10"/>
<evidence type="ECO:0000256" key="10">
    <source>
        <dbReference type="RuleBase" id="RU004338"/>
    </source>
</evidence>
<dbReference type="Pfam" id="PF03737">
    <property type="entry name" value="RraA-like"/>
    <property type="match status" value="1"/>
</dbReference>
<dbReference type="InterPro" id="IPR036704">
    <property type="entry name" value="RraA/RraA-like_sf"/>
</dbReference>
<comment type="similarity">
    <text evidence="3 10">Belongs to the class II aldolase/RraA-like family.</text>
</comment>
<gene>
    <name evidence="11" type="ORF">FB556_0363</name>
</gene>
<protein>
    <recommendedName>
        <fullName evidence="10">4-hydroxy-4-methyl-2-oxoglutarate aldolase</fullName>
        <shortName evidence="10">HMG aldolase</shortName>
        <ecNumber evidence="10">4.1.1.112</ecNumber>
        <ecNumber evidence="10">4.1.3.17</ecNumber>
    </recommendedName>
    <alternativeName>
        <fullName evidence="10">Oxaloacetate decarboxylase</fullName>
    </alternativeName>
</protein>
<keyword evidence="9" id="KW-0460">Magnesium</keyword>
<organism evidence="11 12">
    <name type="scientific">Enteractinococcus coprophilus</name>
    <dbReference type="NCBI Taxonomy" id="1027633"/>
    <lineage>
        <taxon>Bacteria</taxon>
        <taxon>Bacillati</taxon>
        <taxon>Actinomycetota</taxon>
        <taxon>Actinomycetes</taxon>
        <taxon>Micrococcales</taxon>
        <taxon>Micrococcaceae</taxon>
    </lineage>
</organism>
<evidence type="ECO:0000313" key="12">
    <source>
        <dbReference type="Proteomes" id="UP000319746"/>
    </source>
</evidence>
<dbReference type="NCBIfam" id="TIGR01935">
    <property type="entry name" value="NOT-MenG"/>
    <property type="match status" value="1"/>
</dbReference>
<evidence type="ECO:0000256" key="8">
    <source>
        <dbReference type="ARBA" id="ARBA00047973"/>
    </source>
</evidence>
<dbReference type="InterPro" id="IPR005493">
    <property type="entry name" value="RraA/RraA-like"/>
</dbReference>
<sequence length="200" mass="21182">MGFAALVVCPSRGEEATLDQVSREEASSAISSIKESPPMTQREIFYTSDIYDQFEDEVASLDLPLHSLGQHKQFHGRIRTVRCLHDNGLVKAIANEPGNGQVLVVDGGGSLRSALMGGNIAKAFADSGWAGVIIHGAVRDRHEIEALPLGVKALGSNPRKSAKDGVGVRDVPVAIGNVEFIPGALVYADEDGVIVDARAL</sequence>
<comment type="subunit">
    <text evidence="4 10">Homotrimer.</text>
</comment>
<dbReference type="GO" id="GO:0008428">
    <property type="term" value="F:ribonuclease inhibitor activity"/>
    <property type="evidence" value="ECO:0007669"/>
    <property type="project" value="InterPro"/>
</dbReference>
<dbReference type="SUPFAM" id="SSF89562">
    <property type="entry name" value="RraA-like"/>
    <property type="match status" value="1"/>
</dbReference>
<evidence type="ECO:0000256" key="5">
    <source>
        <dbReference type="ARBA" id="ARBA00022723"/>
    </source>
</evidence>
<evidence type="ECO:0000256" key="3">
    <source>
        <dbReference type="ARBA" id="ARBA00008621"/>
    </source>
</evidence>
<comment type="cofactor">
    <cofactor evidence="2 10">
        <name>a divalent metal cation</name>
        <dbReference type="ChEBI" id="CHEBI:60240"/>
    </cofactor>
</comment>
<dbReference type="EMBL" id="VFOU01000001">
    <property type="protein sequence ID" value="TQL73914.1"/>
    <property type="molecule type" value="Genomic_DNA"/>
</dbReference>
<name>A0A543AMU9_9MICC</name>
<evidence type="ECO:0000256" key="1">
    <source>
        <dbReference type="ARBA" id="ARBA00001342"/>
    </source>
</evidence>
<keyword evidence="5 9" id="KW-0479">Metal-binding</keyword>
<comment type="caution">
    <text evidence="11">The sequence shown here is derived from an EMBL/GenBank/DDBJ whole genome shotgun (WGS) entry which is preliminary data.</text>
</comment>
<comment type="catalytic activity">
    <reaction evidence="1 10">
        <text>4-hydroxy-4-methyl-2-oxoglutarate = 2 pyruvate</text>
        <dbReference type="Rhea" id="RHEA:22748"/>
        <dbReference type="ChEBI" id="CHEBI:15361"/>
        <dbReference type="ChEBI" id="CHEBI:58276"/>
        <dbReference type="EC" id="4.1.3.17"/>
    </reaction>
</comment>
<evidence type="ECO:0000256" key="2">
    <source>
        <dbReference type="ARBA" id="ARBA00001968"/>
    </source>
</evidence>
<dbReference type="PANTHER" id="PTHR33254:SF4">
    <property type="entry name" value="4-HYDROXY-4-METHYL-2-OXOGLUTARATE ALDOLASE 3-RELATED"/>
    <property type="match status" value="1"/>
</dbReference>
<dbReference type="InterPro" id="IPR010203">
    <property type="entry name" value="RraA"/>
</dbReference>
<comment type="cofactor">
    <cofactor evidence="9">
        <name>Mg(2+)</name>
        <dbReference type="ChEBI" id="CHEBI:18420"/>
    </cofactor>
</comment>
<dbReference type="GO" id="GO:0051252">
    <property type="term" value="P:regulation of RNA metabolic process"/>
    <property type="evidence" value="ECO:0007669"/>
    <property type="project" value="InterPro"/>
</dbReference>
<dbReference type="GO" id="GO:0046872">
    <property type="term" value="F:metal ion binding"/>
    <property type="evidence" value="ECO:0007669"/>
    <property type="project" value="UniProtKB-KW"/>
</dbReference>
<keyword evidence="6 10" id="KW-0456">Lyase</keyword>
<evidence type="ECO:0000256" key="7">
    <source>
        <dbReference type="ARBA" id="ARBA00025046"/>
    </source>
</evidence>
<reference evidence="11 12" key="1">
    <citation type="submission" date="2019-06" db="EMBL/GenBank/DDBJ databases">
        <title>Sequencing the genomes of 1000 actinobacteria strains.</title>
        <authorList>
            <person name="Klenk H.-P."/>
        </authorList>
    </citation>
    <scope>NUCLEOTIDE SEQUENCE [LARGE SCALE GENOMIC DNA]</scope>
    <source>
        <strain evidence="11 12">DSM 24083</strain>
    </source>
</reference>
<dbReference type="GO" id="GO:0047443">
    <property type="term" value="F:4-hydroxy-4-methyl-2-oxoglutarate aldolase activity"/>
    <property type="evidence" value="ECO:0007669"/>
    <property type="project" value="UniProtKB-EC"/>
</dbReference>
<feature type="binding site" evidence="9">
    <location>
        <position position="139"/>
    </location>
    <ligand>
        <name>substrate</name>
    </ligand>
</feature>
<dbReference type="CDD" id="cd16841">
    <property type="entry name" value="RraA_family"/>
    <property type="match status" value="1"/>
</dbReference>
<dbReference type="GO" id="GO:0008948">
    <property type="term" value="F:oxaloacetate decarboxylase activity"/>
    <property type="evidence" value="ECO:0007669"/>
    <property type="project" value="UniProtKB-EC"/>
</dbReference>
<evidence type="ECO:0000256" key="6">
    <source>
        <dbReference type="ARBA" id="ARBA00023239"/>
    </source>
</evidence>
<evidence type="ECO:0000256" key="9">
    <source>
        <dbReference type="PIRSR" id="PIRSR605493-1"/>
    </source>
</evidence>
<comment type="catalytic activity">
    <reaction evidence="8 10">
        <text>oxaloacetate + H(+) = pyruvate + CO2</text>
        <dbReference type="Rhea" id="RHEA:15641"/>
        <dbReference type="ChEBI" id="CHEBI:15361"/>
        <dbReference type="ChEBI" id="CHEBI:15378"/>
        <dbReference type="ChEBI" id="CHEBI:16452"/>
        <dbReference type="ChEBI" id="CHEBI:16526"/>
        <dbReference type="EC" id="4.1.1.112"/>
    </reaction>
</comment>
<keyword evidence="12" id="KW-1185">Reference proteome</keyword>
<accession>A0A543AMU9</accession>
<evidence type="ECO:0000313" key="11">
    <source>
        <dbReference type="EMBL" id="TQL73914.1"/>
    </source>
</evidence>
<comment type="function">
    <text evidence="7 10">Catalyzes the aldol cleavage of 4-hydroxy-4-methyl-2-oxoglutarate (HMG) into 2 molecules of pyruvate. Also contains a secondary oxaloacetate (OAA) decarboxylase activity due to the common pyruvate enolate transition state formed following C-C bond cleavage in the retro-aldol and decarboxylation reactions.</text>
</comment>
<dbReference type="EC" id="4.1.3.17" evidence="10"/>
<dbReference type="Gene3D" id="3.50.30.40">
    <property type="entry name" value="Ribonuclease E inhibitor RraA/RraA-like"/>
    <property type="match status" value="1"/>
</dbReference>
<feature type="binding site" evidence="9">
    <location>
        <position position="140"/>
    </location>
    <ligand>
        <name>Mg(2+)</name>
        <dbReference type="ChEBI" id="CHEBI:18420"/>
    </ligand>
</feature>
<proteinExistence type="inferred from homology"/>
<dbReference type="Proteomes" id="UP000319746">
    <property type="component" value="Unassembled WGS sequence"/>
</dbReference>
<feature type="binding site" evidence="9">
    <location>
        <begin position="117"/>
        <end position="120"/>
    </location>
    <ligand>
        <name>substrate</name>
    </ligand>
</feature>